<proteinExistence type="predicted"/>
<comment type="caution">
    <text evidence="1">The sequence shown here is derived from an EMBL/GenBank/DDBJ whole genome shotgun (WGS) entry which is preliminary data.</text>
</comment>
<accession>A0A8X6M5X6</accession>
<dbReference type="OrthoDB" id="6406941at2759"/>
<keyword evidence="2" id="KW-1185">Reference proteome</keyword>
<name>A0A8X6M5X6_9ARAC</name>
<dbReference type="AlphaFoldDB" id="A0A8X6M5X6"/>
<organism evidence="1 2">
    <name type="scientific">Trichonephila inaurata madagascariensis</name>
    <dbReference type="NCBI Taxonomy" id="2747483"/>
    <lineage>
        <taxon>Eukaryota</taxon>
        <taxon>Metazoa</taxon>
        <taxon>Ecdysozoa</taxon>
        <taxon>Arthropoda</taxon>
        <taxon>Chelicerata</taxon>
        <taxon>Arachnida</taxon>
        <taxon>Araneae</taxon>
        <taxon>Araneomorphae</taxon>
        <taxon>Entelegynae</taxon>
        <taxon>Araneoidea</taxon>
        <taxon>Nephilidae</taxon>
        <taxon>Trichonephila</taxon>
        <taxon>Trichonephila inaurata</taxon>
    </lineage>
</organism>
<gene>
    <name evidence="1" type="ORF">TNIN_141471</name>
</gene>
<evidence type="ECO:0000313" key="2">
    <source>
        <dbReference type="Proteomes" id="UP000886998"/>
    </source>
</evidence>
<sequence>MPLLSVASHIGLLDWSDVCVSDSPTAKKWRRPYACSDSPFYSRDSLLSPAFEAHLPTKTLKQRTKDSPHRTFFALAFEKNFLVCRVVRFPLASCLRCRR</sequence>
<dbReference type="Proteomes" id="UP000886998">
    <property type="component" value="Unassembled WGS sequence"/>
</dbReference>
<dbReference type="EMBL" id="BMAV01023907">
    <property type="protein sequence ID" value="GFS28563.1"/>
    <property type="molecule type" value="Genomic_DNA"/>
</dbReference>
<protein>
    <submittedName>
        <fullName evidence="1">Uncharacterized protein</fullName>
    </submittedName>
</protein>
<reference evidence="1" key="1">
    <citation type="submission" date="2020-08" db="EMBL/GenBank/DDBJ databases">
        <title>Multicomponent nature underlies the extraordinary mechanical properties of spider dragline silk.</title>
        <authorList>
            <person name="Kono N."/>
            <person name="Nakamura H."/>
            <person name="Mori M."/>
            <person name="Yoshida Y."/>
            <person name="Ohtoshi R."/>
            <person name="Malay A.D."/>
            <person name="Moran D.A.P."/>
            <person name="Tomita M."/>
            <person name="Numata K."/>
            <person name="Arakawa K."/>
        </authorList>
    </citation>
    <scope>NUCLEOTIDE SEQUENCE</scope>
</reference>
<evidence type="ECO:0000313" key="1">
    <source>
        <dbReference type="EMBL" id="GFS28563.1"/>
    </source>
</evidence>